<dbReference type="OrthoDB" id="635146at2"/>
<keyword evidence="1" id="KW-0472">Membrane</keyword>
<dbReference type="InterPro" id="IPR036691">
    <property type="entry name" value="Endo/exonu/phosph_ase_sf"/>
</dbReference>
<dbReference type="CDD" id="cd09084">
    <property type="entry name" value="EEP-2"/>
    <property type="match status" value="1"/>
</dbReference>
<dbReference type="InterPro" id="IPR005135">
    <property type="entry name" value="Endo/exonuclease/phosphatase"/>
</dbReference>
<gene>
    <name evidence="3" type="ORF">AAE02nite_28250</name>
</gene>
<dbReference type="EMBL" id="BJYS01000020">
    <property type="protein sequence ID" value="GEO05161.1"/>
    <property type="molecule type" value="Genomic_DNA"/>
</dbReference>
<keyword evidence="1" id="KW-1133">Transmembrane helix</keyword>
<feature type="transmembrane region" description="Helical" evidence="1">
    <location>
        <begin position="85"/>
        <end position="103"/>
    </location>
</feature>
<dbReference type="GO" id="GO:0016020">
    <property type="term" value="C:membrane"/>
    <property type="evidence" value="ECO:0007669"/>
    <property type="project" value="GOC"/>
</dbReference>
<dbReference type="InterPro" id="IPR051916">
    <property type="entry name" value="GPI-anchor_lipid_remodeler"/>
</dbReference>
<dbReference type="GO" id="GO:0006506">
    <property type="term" value="P:GPI anchor biosynthetic process"/>
    <property type="evidence" value="ECO:0007669"/>
    <property type="project" value="TreeGrafter"/>
</dbReference>
<dbReference type="Proteomes" id="UP000321532">
    <property type="component" value="Unassembled WGS sequence"/>
</dbReference>
<dbReference type="PANTHER" id="PTHR14859">
    <property type="entry name" value="CALCOFLUOR WHITE HYPERSENSITIVE PROTEIN PRECURSOR"/>
    <property type="match status" value="1"/>
</dbReference>
<accession>A0A512AZL8</accession>
<keyword evidence="3" id="KW-0540">Nuclease</keyword>
<proteinExistence type="predicted"/>
<dbReference type="RefSeq" id="WP_146898521.1">
    <property type="nucleotide sequence ID" value="NZ_BJYS01000020.1"/>
</dbReference>
<dbReference type="SUPFAM" id="SSF56219">
    <property type="entry name" value="DNase I-like"/>
    <property type="match status" value="1"/>
</dbReference>
<keyword evidence="4" id="KW-1185">Reference proteome</keyword>
<evidence type="ECO:0000256" key="1">
    <source>
        <dbReference type="SAM" id="Phobius"/>
    </source>
</evidence>
<organism evidence="3 4">
    <name type="scientific">Adhaeribacter aerolatus</name>
    <dbReference type="NCBI Taxonomy" id="670289"/>
    <lineage>
        <taxon>Bacteria</taxon>
        <taxon>Pseudomonadati</taxon>
        <taxon>Bacteroidota</taxon>
        <taxon>Cytophagia</taxon>
        <taxon>Cytophagales</taxon>
        <taxon>Hymenobacteraceae</taxon>
        <taxon>Adhaeribacter</taxon>
    </lineage>
</organism>
<dbReference type="Pfam" id="PF03372">
    <property type="entry name" value="Exo_endo_phos"/>
    <property type="match status" value="1"/>
</dbReference>
<feature type="transmembrane region" description="Helical" evidence="1">
    <location>
        <begin position="54"/>
        <end position="78"/>
    </location>
</feature>
<reference evidence="3 4" key="1">
    <citation type="submission" date="2019-07" db="EMBL/GenBank/DDBJ databases">
        <title>Whole genome shotgun sequence of Adhaeribacter aerolatus NBRC 106133.</title>
        <authorList>
            <person name="Hosoyama A."/>
            <person name="Uohara A."/>
            <person name="Ohji S."/>
            <person name="Ichikawa N."/>
        </authorList>
    </citation>
    <scope>NUCLEOTIDE SEQUENCE [LARGE SCALE GENOMIC DNA]</scope>
    <source>
        <strain evidence="3 4">NBRC 106133</strain>
    </source>
</reference>
<feature type="transmembrane region" description="Helical" evidence="1">
    <location>
        <begin position="23"/>
        <end position="48"/>
    </location>
</feature>
<evidence type="ECO:0000259" key="2">
    <source>
        <dbReference type="Pfam" id="PF03372"/>
    </source>
</evidence>
<sequence>MQLIHPGEKRLRHITIRAKKKTLLYKFIVFLNCLAALLLLVSILASYINPSFAWMIALIGIAYPYILVVNLLFVLYWLLLFDRAIFISIGMVLAGYPVLRNHFQFTWSSPPPLNQEKAFKFISFNTRLFDVYGWTDRIDTRTRIFNFIKQEAPQILCIQEFYTSTSRSGFNSLDSIKALQQSPYVHVAYTATKWGTDHWGIATFSSFPIVKKGNILFNEITNNICIYSDIKVNQDTIRVYNIHFQSNRFRKEDYEFLNKPDEQKDKLSASRNILNKLKTASIKRSKQVDAVANHIEQSPYPVIICGDFNDPPSSYTYNKISGNLKDAFVESGTGFGNTYNGLIPLLRIDYILHAPQIRSAEFRTVNQKFSDHFPVTCKMEILP</sequence>
<name>A0A512AZL8_9BACT</name>
<dbReference type="AlphaFoldDB" id="A0A512AZL8"/>
<dbReference type="PANTHER" id="PTHR14859:SF15">
    <property type="entry name" value="ENDONUCLEASE_EXONUCLEASE_PHOSPHATASE DOMAIN-CONTAINING PROTEIN"/>
    <property type="match status" value="1"/>
</dbReference>
<protein>
    <submittedName>
        <fullName evidence="3">Endonuclease</fullName>
    </submittedName>
</protein>
<comment type="caution">
    <text evidence="3">The sequence shown here is derived from an EMBL/GenBank/DDBJ whole genome shotgun (WGS) entry which is preliminary data.</text>
</comment>
<evidence type="ECO:0000313" key="4">
    <source>
        <dbReference type="Proteomes" id="UP000321532"/>
    </source>
</evidence>
<dbReference type="Gene3D" id="3.60.10.10">
    <property type="entry name" value="Endonuclease/exonuclease/phosphatase"/>
    <property type="match status" value="1"/>
</dbReference>
<evidence type="ECO:0000313" key="3">
    <source>
        <dbReference type="EMBL" id="GEO05161.1"/>
    </source>
</evidence>
<keyword evidence="3" id="KW-0378">Hydrolase</keyword>
<feature type="domain" description="Endonuclease/exonuclease/phosphatase" evidence="2">
    <location>
        <begin position="123"/>
        <end position="372"/>
    </location>
</feature>
<dbReference type="GO" id="GO:0004519">
    <property type="term" value="F:endonuclease activity"/>
    <property type="evidence" value="ECO:0007669"/>
    <property type="project" value="UniProtKB-KW"/>
</dbReference>
<keyword evidence="1" id="KW-0812">Transmembrane</keyword>
<keyword evidence="3" id="KW-0255">Endonuclease</keyword>